<accession>A0ABP8ZAZ9</accession>
<comment type="caution">
    <text evidence="3">The sequence shown here is derived from an EMBL/GenBank/DDBJ whole genome shotgun (WGS) entry which is preliminary data.</text>
</comment>
<dbReference type="Proteomes" id="UP001499882">
    <property type="component" value="Unassembled WGS sequence"/>
</dbReference>
<dbReference type="PANTHER" id="PTHR43798">
    <property type="entry name" value="MONOACYLGLYCEROL LIPASE"/>
    <property type="match status" value="1"/>
</dbReference>
<organism evidence="3 4">
    <name type="scientific">Nocardioides endophyticus</name>
    <dbReference type="NCBI Taxonomy" id="1353775"/>
    <lineage>
        <taxon>Bacteria</taxon>
        <taxon>Bacillati</taxon>
        <taxon>Actinomycetota</taxon>
        <taxon>Actinomycetes</taxon>
        <taxon>Propionibacteriales</taxon>
        <taxon>Nocardioidaceae</taxon>
        <taxon>Nocardioides</taxon>
    </lineage>
</organism>
<feature type="compositionally biased region" description="Low complexity" evidence="1">
    <location>
        <begin position="7"/>
        <end position="26"/>
    </location>
</feature>
<keyword evidence="4" id="KW-1185">Reference proteome</keyword>
<keyword evidence="3" id="KW-0378">Hydrolase</keyword>
<dbReference type="InterPro" id="IPR029058">
    <property type="entry name" value="AB_hydrolase_fold"/>
</dbReference>
<evidence type="ECO:0000313" key="3">
    <source>
        <dbReference type="EMBL" id="GAA4751792.1"/>
    </source>
</evidence>
<proteinExistence type="predicted"/>
<dbReference type="EMBL" id="BAABKN010000027">
    <property type="protein sequence ID" value="GAA4751792.1"/>
    <property type="molecule type" value="Genomic_DNA"/>
</dbReference>
<evidence type="ECO:0000313" key="4">
    <source>
        <dbReference type="Proteomes" id="UP001499882"/>
    </source>
</evidence>
<dbReference type="SUPFAM" id="SSF53474">
    <property type="entry name" value="alpha/beta-Hydrolases"/>
    <property type="match status" value="1"/>
</dbReference>
<reference evidence="4" key="1">
    <citation type="journal article" date="2019" name="Int. J. Syst. Evol. Microbiol.">
        <title>The Global Catalogue of Microorganisms (GCM) 10K type strain sequencing project: providing services to taxonomists for standard genome sequencing and annotation.</title>
        <authorList>
            <consortium name="The Broad Institute Genomics Platform"/>
            <consortium name="The Broad Institute Genome Sequencing Center for Infectious Disease"/>
            <person name="Wu L."/>
            <person name="Ma J."/>
        </authorList>
    </citation>
    <scope>NUCLEOTIDE SEQUENCE [LARGE SCALE GENOMIC DNA]</scope>
    <source>
        <strain evidence="4">JCM 18532</strain>
    </source>
</reference>
<feature type="domain" description="AB hydrolase-1" evidence="2">
    <location>
        <begin position="81"/>
        <end position="183"/>
    </location>
</feature>
<dbReference type="PRINTS" id="PR00111">
    <property type="entry name" value="ABHYDROLASE"/>
</dbReference>
<dbReference type="PANTHER" id="PTHR43798:SF33">
    <property type="entry name" value="HYDROLASE, PUTATIVE (AFU_ORTHOLOGUE AFUA_2G14860)-RELATED"/>
    <property type="match status" value="1"/>
</dbReference>
<evidence type="ECO:0000256" key="1">
    <source>
        <dbReference type="SAM" id="MobiDB-lite"/>
    </source>
</evidence>
<evidence type="ECO:0000259" key="2">
    <source>
        <dbReference type="Pfam" id="PF00561"/>
    </source>
</evidence>
<dbReference type="InterPro" id="IPR050266">
    <property type="entry name" value="AB_hydrolase_sf"/>
</dbReference>
<name>A0ABP8ZAZ9_9ACTN</name>
<protein>
    <submittedName>
        <fullName evidence="3">Alpha/beta fold hydrolase</fullName>
    </submittedName>
</protein>
<feature type="region of interest" description="Disordered" evidence="1">
    <location>
        <begin position="1"/>
        <end position="26"/>
    </location>
</feature>
<dbReference type="GO" id="GO:0016787">
    <property type="term" value="F:hydrolase activity"/>
    <property type="evidence" value="ECO:0007669"/>
    <property type="project" value="UniProtKB-KW"/>
</dbReference>
<dbReference type="Gene3D" id="3.40.50.1820">
    <property type="entry name" value="alpha/beta hydrolase"/>
    <property type="match status" value="1"/>
</dbReference>
<dbReference type="Pfam" id="PF00561">
    <property type="entry name" value="Abhydrolase_1"/>
    <property type="match status" value="1"/>
</dbReference>
<sequence length="333" mass="36010">MVDPSGADAMASTPAPSTAPRTTKASGRLSWPRAEFHMAAVLHSNLVNMLVSERIGQLFMETDVGRDRLEFTEYGDGDAWVVLVPAELLPRRMQQPLARFLAAQGLHVVTLDPLGHGRSDRPADPQAYSVTAFAEQVVALLDHLGAPQAVVGGSSLGANVALETAAIAPERVRGLILEAPILDNGVESGILTFGPLLLTARFLPLAVTALRRATRPVPRGIVPFWAGIALDTCDQRPGAVAALLHGLFFGRAAPSARERRRIDVPALVVGHPLDLMRPLADAEMLAGELPRATLLRARTPLEWRLRPHRLDQAALDLATQCWRTPRRRRRAGS</sequence>
<dbReference type="InterPro" id="IPR000073">
    <property type="entry name" value="AB_hydrolase_1"/>
</dbReference>
<gene>
    <name evidence="3" type="ORF">GCM10023350_41340</name>
</gene>